<evidence type="ECO:0000256" key="6">
    <source>
        <dbReference type="ARBA" id="ARBA00023268"/>
    </source>
</evidence>
<dbReference type="Proteomes" id="UP001247542">
    <property type="component" value="Unassembled WGS sequence"/>
</dbReference>
<dbReference type="EC" id="2.7.7.89" evidence="10"/>
<dbReference type="RefSeq" id="WP_313273207.1">
    <property type="nucleotide sequence ID" value="NZ_JASXSX010000001.1"/>
</dbReference>
<dbReference type="SUPFAM" id="SSF81593">
    <property type="entry name" value="Nucleotidyltransferase substrate binding subunit/domain"/>
    <property type="match status" value="2"/>
</dbReference>
<evidence type="ECO:0000256" key="7">
    <source>
        <dbReference type="SAM" id="MobiDB-lite"/>
    </source>
</evidence>
<dbReference type="PANTHER" id="PTHR30621">
    <property type="entry name" value="GLUTAMINE SYNTHETASE ADENYLYLTRANSFERASE"/>
    <property type="match status" value="1"/>
</dbReference>
<dbReference type="InterPro" id="IPR005190">
    <property type="entry name" value="GlnE_rpt_dom"/>
</dbReference>
<dbReference type="EMBL" id="JASXSX010000001">
    <property type="protein sequence ID" value="MDT3767557.1"/>
    <property type="molecule type" value="Genomic_DNA"/>
</dbReference>
<gene>
    <name evidence="10" type="ORF">QS713_05705</name>
</gene>
<comment type="caution">
    <text evidence="10">The sequence shown here is derived from an EMBL/GenBank/DDBJ whole genome shotgun (WGS) entry which is preliminary data.</text>
</comment>
<keyword evidence="3" id="KW-0547">Nucleotide-binding</keyword>
<dbReference type="PANTHER" id="PTHR30621:SF0">
    <property type="entry name" value="BIFUNCTIONAL GLUTAMINE SYNTHETASE ADENYLYLTRANSFERASE_ADENYLYL-REMOVING ENZYME"/>
    <property type="match status" value="1"/>
</dbReference>
<dbReference type="InterPro" id="IPR023057">
    <property type="entry name" value="GlnE"/>
</dbReference>
<feature type="domain" description="Glutamate-ammonia ligase adenylyltransferase repeated" evidence="8">
    <location>
        <begin position="158"/>
        <end position="376"/>
    </location>
</feature>
<proteinExistence type="predicted"/>
<evidence type="ECO:0000256" key="3">
    <source>
        <dbReference type="ARBA" id="ARBA00022741"/>
    </source>
</evidence>
<feature type="compositionally biased region" description="Polar residues" evidence="7">
    <location>
        <begin position="139"/>
        <end position="150"/>
    </location>
</feature>
<dbReference type="Gene3D" id="1.20.120.1510">
    <property type="match status" value="1"/>
</dbReference>
<feature type="domain" description="PII-uridylyltransferase/Glutamine-synthetase adenylyltransferase" evidence="9">
    <location>
        <begin position="892"/>
        <end position="1031"/>
    </location>
</feature>
<dbReference type="GO" id="GO:0047388">
    <property type="term" value="F:[glutamine synthetase]-adenylyl-L-tyrosine phosphorylase activity"/>
    <property type="evidence" value="ECO:0007669"/>
    <property type="project" value="UniProtKB-EC"/>
</dbReference>
<evidence type="ECO:0000256" key="1">
    <source>
        <dbReference type="ARBA" id="ARBA00022679"/>
    </source>
</evidence>
<evidence type="ECO:0000256" key="4">
    <source>
        <dbReference type="ARBA" id="ARBA00022840"/>
    </source>
</evidence>
<dbReference type="Gene3D" id="1.20.120.330">
    <property type="entry name" value="Nucleotidyltransferases domain 2"/>
    <property type="match status" value="2"/>
</dbReference>
<name>A0ABU3IDI6_9ACTO</name>
<feature type="domain" description="Glutamate-ammonia ligase adenylyltransferase repeated" evidence="8">
    <location>
        <begin position="643"/>
        <end position="863"/>
    </location>
</feature>
<dbReference type="Pfam" id="PF08335">
    <property type="entry name" value="GlnD_UR_UTase"/>
    <property type="match status" value="2"/>
</dbReference>
<accession>A0ABU3IDI6</accession>
<dbReference type="Gene3D" id="3.30.460.10">
    <property type="entry name" value="Beta Polymerase, domain 2"/>
    <property type="match status" value="2"/>
</dbReference>
<dbReference type="EC" id="2.7.7.42" evidence="10"/>
<evidence type="ECO:0000313" key="11">
    <source>
        <dbReference type="Proteomes" id="UP001247542"/>
    </source>
</evidence>
<dbReference type="InterPro" id="IPR043519">
    <property type="entry name" value="NT_sf"/>
</dbReference>
<feature type="region of interest" description="Disordered" evidence="7">
    <location>
        <begin position="272"/>
        <end position="292"/>
    </location>
</feature>
<dbReference type="NCBIfam" id="NF010707">
    <property type="entry name" value="PRK14109.1"/>
    <property type="match status" value="1"/>
</dbReference>
<keyword evidence="6" id="KW-0511">Multifunctional enzyme</keyword>
<keyword evidence="5" id="KW-0460">Magnesium</keyword>
<keyword evidence="1 10" id="KW-0808">Transferase</keyword>
<feature type="region of interest" description="Disordered" evidence="7">
    <location>
        <begin position="116"/>
        <end position="153"/>
    </location>
</feature>
<dbReference type="CDD" id="cd05401">
    <property type="entry name" value="NT_GlnE_GlnD_like"/>
    <property type="match status" value="2"/>
</dbReference>
<sequence>MESKQSPTTLALTIGFMDPDRAWRQARELARELDGPPPQQILRWFNVADPDAALLACRRLLDTDSHTLRSVLADAQDRDALLTVLGASHALANYIVAHPACMRIGSIPPLPQPRVVPGLEDEAGAGSHESQVLAPEGQAPTQESTANNWGDDSEPAEQMLRWMRNRIEVQRQHDPAASGQTLIRRAYWQAMIRIVLQDSQAPDRFEQVATTSAMICDLVDATLELALEYAKTRVPECAHWAFTIMAMGKTGGQELNYISDVDVLYLYEPAPDTAENSSTTGSASADDNRGGEAHEHDLCRQLIGHVRTCCSAPGAEPALWTLDAGLRPEGRDGPLARTLESYEQYYRKWAKQWEFQALMKARIGAGDRRLGKRFLQLVSAFVWNIAATTGFVTEVRQMRTRVEHSVPAKRKETEIKLSPGGLRDVEFSVQLLQLVHGRSDPRLRVRSTLGGLARLAQLGYVARSDAQVFSTCYRTLRVFEHGAQLQAFRRTHQLPAQKKTAHVLARWIWPGNSAGKEVLDEQWNAVRAQVRDLHQRLFYRPIVHTIAQLDEQSVLLSTEGAAQRLQALGYRDPKGVMRHVQSLIAGPSRRATIQRHLLPAMLAWISGGAEPDRGILNFRRLSDTIGGSHWYLALLRDSAHAAQRLARILPTSTYAVEMLMEHPQAVQWLDGNGLEPVDSAALARECSAVMERNADTEDALERVRYIRGREFTRSAIADVSTRIDVGRARTILTVATDVVIEAALLRAQQEVDADIRVCAVAMGRYGGQEASYGSDADVIFVHETSLPPQRGQELATQIVRRTIDLLGRVGRTPSVQLDLDLRPEGRDGTLSRTVEQYAQYWREHARAWERQALLRARPIGTSELARKMTHALQRPRYEAELQPNDLRTVRLLKARMENERIPRGAVHHLKLGPGGLSDVEWLVQWFQLNYARQHPQLRTTGTLAALEAIEVQELLPADEVQVLRDAWVFGSRLRAANVLATGKTRNLDRLFPGQAEQRMIAQLMGYDLDDYELLANDYLAAARRARAVFTRYFTK</sequence>
<dbReference type="InterPro" id="IPR013546">
    <property type="entry name" value="PII_UdlTrfase/GS_AdlTrfase"/>
</dbReference>
<evidence type="ECO:0000256" key="2">
    <source>
        <dbReference type="ARBA" id="ARBA00022695"/>
    </source>
</evidence>
<protein>
    <submittedName>
        <fullName evidence="10">Bifunctional [glutamine synthetase] adenylyltransferase/[glutamine synthetase]-adenylyl-L-tyrosine phosphorylase</fullName>
        <ecNumber evidence="10">2.7.7.42</ecNumber>
        <ecNumber evidence="10">2.7.7.89</ecNumber>
    </submittedName>
</protein>
<dbReference type="Pfam" id="PF03710">
    <property type="entry name" value="GlnE"/>
    <property type="match status" value="2"/>
</dbReference>
<keyword evidence="4" id="KW-0067">ATP-binding</keyword>
<keyword evidence="2 10" id="KW-0548">Nucleotidyltransferase</keyword>
<feature type="domain" description="PII-uridylyltransferase/Glutamine-synthetase adenylyltransferase" evidence="9">
    <location>
        <begin position="397"/>
        <end position="538"/>
    </location>
</feature>
<keyword evidence="11" id="KW-1185">Reference proteome</keyword>
<evidence type="ECO:0000259" key="9">
    <source>
        <dbReference type="Pfam" id="PF08335"/>
    </source>
</evidence>
<organism evidence="10 11">
    <name type="scientific">Gleimia hominis</name>
    <dbReference type="NCBI Taxonomy" id="595468"/>
    <lineage>
        <taxon>Bacteria</taxon>
        <taxon>Bacillati</taxon>
        <taxon>Actinomycetota</taxon>
        <taxon>Actinomycetes</taxon>
        <taxon>Actinomycetales</taxon>
        <taxon>Actinomycetaceae</taxon>
        <taxon>Gleimia</taxon>
    </lineage>
</organism>
<evidence type="ECO:0000256" key="5">
    <source>
        <dbReference type="ARBA" id="ARBA00022842"/>
    </source>
</evidence>
<dbReference type="SUPFAM" id="SSF81301">
    <property type="entry name" value="Nucleotidyltransferase"/>
    <property type="match status" value="2"/>
</dbReference>
<feature type="compositionally biased region" description="Polar residues" evidence="7">
    <location>
        <begin position="274"/>
        <end position="285"/>
    </location>
</feature>
<evidence type="ECO:0000259" key="8">
    <source>
        <dbReference type="Pfam" id="PF03710"/>
    </source>
</evidence>
<dbReference type="GO" id="GO:0008882">
    <property type="term" value="F:[glutamate-ammonia-ligase] adenylyltransferase activity"/>
    <property type="evidence" value="ECO:0007669"/>
    <property type="project" value="UniProtKB-EC"/>
</dbReference>
<evidence type="ECO:0000313" key="10">
    <source>
        <dbReference type="EMBL" id="MDT3767557.1"/>
    </source>
</evidence>
<reference evidence="10 11" key="1">
    <citation type="submission" date="2023-06" db="EMBL/GenBank/DDBJ databases">
        <title>Draft genome sequence of Gleimia hominis type strain CCUG 57540T.</title>
        <authorList>
            <person name="Salva-Serra F."/>
            <person name="Cardew S."/>
            <person name="Jensie Markopoulos S."/>
            <person name="Ohlen M."/>
            <person name="Inganas E."/>
            <person name="Svensson-Stadler L."/>
            <person name="Moore E.R.B."/>
        </authorList>
    </citation>
    <scope>NUCLEOTIDE SEQUENCE [LARGE SCALE GENOMIC DNA]</scope>
    <source>
        <strain evidence="10 11">CCUG 57540</strain>
    </source>
</reference>